<gene>
    <name evidence="2" type="ORF">WG929_20720</name>
</gene>
<reference evidence="2 3" key="1">
    <citation type="submission" date="2024-03" db="EMBL/GenBank/DDBJ databases">
        <title>High-quality draft genome sequence of Oceanobacter sp. wDCs-4.</title>
        <authorList>
            <person name="Dong C."/>
        </authorList>
    </citation>
    <scope>NUCLEOTIDE SEQUENCE [LARGE SCALE GENOMIC DNA]</scope>
    <source>
        <strain evidence="3">wDCs-4</strain>
    </source>
</reference>
<evidence type="ECO:0000313" key="3">
    <source>
        <dbReference type="Proteomes" id="UP001620597"/>
    </source>
</evidence>
<dbReference type="Proteomes" id="UP001620597">
    <property type="component" value="Unassembled WGS sequence"/>
</dbReference>
<comment type="caution">
    <text evidence="2">The sequence shown here is derived from an EMBL/GenBank/DDBJ whole genome shotgun (WGS) entry which is preliminary data.</text>
</comment>
<proteinExistence type="predicted"/>
<keyword evidence="1" id="KW-0812">Transmembrane</keyword>
<feature type="transmembrane region" description="Helical" evidence="1">
    <location>
        <begin position="160"/>
        <end position="181"/>
    </location>
</feature>
<keyword evidence="3" id="KW-1185">Reference proteome</keyword>
<accession>A0ABW8NQI5</accession>
<feature type="non-terminal residue" evidence="2">
    <location>
        <position position="1"/>
    </location>
</feature>
<keyword evidence="1" id="KW-0472">Membrane</keyword>
<keyword evidence="1" id="KW-1133">Transmembrane helix</keyword>
<sequence length="233" mass="24484">LVHESNDTDLWIAYNRASGARLSAMEHLVPEQMFSTEDNPAHGISAVKAIQIAAAEGQKIWTITQANLSTALAEINLPSEVESDIRNSVYAGMEVTAHEQPVNFYGSSQVGYIVLDPETGAGGYLIGSGENGGFLIISLFASALISVIGIYLLSAAILPFLTGLFLGIGFTLFLSSAIAIWLKGDLDLLLFSYFRAVAASITLIFVATEAAAVVAIGSIIGLIVSGISKAIFG</sequence>
<evidence type="ECO:0000256" key="1">
    <source>
        <dbReference type="SAM" id="Phobius"/>
    </source>
</evidence>
<organism evidence="2 3">
    <name type="scientific">Oceanobacter antarcticus</name>
    <dbReference type="NCBI Taxonomy" id="3133425"/>
    <lineage>
        <taxon>Bacteria</taxon>
        <taxon>Pseudomonadati</taxon>
        <taxon>Pseudomonadota</taxon>
        <taxon>Gammaproteobacteria</taxon>
        <taxon>Oceanospirillales</taxon>
        <taxon>Oceanospirillaceae</taxon>
        <taxon>Oceanobacter</taxon>
    </lineage>
</organism>
<feature type="transmembrane region" description="Helical" evidence="1">
    <location>
        <begin position="212"/>
        <end position="232"/>
    </location>
</feature>
<protein>
    <submittedName>
        <fullName evidence="2">Uncharacterized protein</fullName>
    </submittedName>
</protein>
<name>A0ABW8NQI5_9GAMM</name>
<feature type="transmembrane region" description="Helical" evidence="1">
    <location>
        <begin position="134"/>
        <end position="154"/>
    </location>
</feature>
<dbReference type="EMBL" id="JBBKTX010000053">
    <property type="protein sequence ID" value="MFK4754825.1"/>
    <property type="molecule type" value="Genomic_DNA"/>
</dbReference>
<evidence type="ECO:0000313" key="2">
    <source>
        <dbReference type="EMBL" id="MFK4754825.1"/>
    </source>
</evidence>